<evidence type="ECO:0000313" key="3">
    <source>
        <dbReference type="Proteomes" id="UP000276178"/>
    </source>
</evidence>
<feature type="signal peptide" evidence="1">
    <location>
        <begin position="1"/>
        <end position="22"/>
    </location>
</feature>
<accession>A0A3M8AAS1</accession>
<comment type="caution">
    <text evidence="2">The sequence shown here is derived from an EMBL/GenBank/DDBJ whole genome shotgun (WGS) entry which is preliminary data.</text>
</comment>
<organism evidence="2 3">
    <name type="scientific">Brevibacillus agri</name>
    <dbReference type="NCBI Taxonomy" id="51101"/>
    <lineage>
        <taxon>Bacteria</taxon>
        <taxon>Bacillati</taxon>
        <taxon>Bacillota</taxon>
        <taxon>Bacilli</taxon>
        <taxon>Bacillales</taxon>
        <taxon>Paenibacillaceae</taxon>
        <taxon>Brevibacillus</taxon>
    </lineage>
</organism>
<gene>
    <name evidence="2" type="ORF">EB820_23970</name>
</gene>
<name>A0A3M8AAS1_9BACL</name>
<feature type="chain" id="PRO_5018045813" evidence="1">
    <location>
        <begin position="23"/>
        <end position="138"/>
    </location>
</feature>
<evidence type="ECO:0000256" key="1">
    <source>
        <dbReference type="SAM" id="SignalP"/>
    </source>
</evidence>
<evidence type="ECO:0000313" key="2">
    <source>
        <dbReference type="EMBL" id="RNB48141.1"/>
    </source>
</evidence>
<reference evidence="2 3" key="1">
    <citation type="submission" date="2018-10" db="EMBL/GenBank/DDBJ databases">
        <title>Phylogenomics of Brevibacillus.</title>
        <authorList>
            <person name="Dunlap C."/>
        </authorList>
    </citation>
    <scope>NUCLEOTIDE SEQUENCE [LARGE SCALE GENOMIC DNA]</scope>
    <source>
        <strain evidence="2 3">NRRL NRS 1219</strain>
    </source>
</reference>
<dbReference type="AlphaFoldDB" id="A0A3M8AAS1"/>
<dbReference type="EMBL" id="RHHN01000089">
    <property type="protein sequence ID" value="RNB48141.1"/>
    <property type="molecule type" value="Genomic_DNA"/>
</dbReference>
<dbReference type="RefSeq" id="WP_005833482.1">
    <property type="nucleotide sequence ID" value="NZ_LDFY01000040.1"/>
</dbReference>
<sequence>MLQACNVSITMLATLLYPTLDAASNPQILDSFQGTGEQPDGGHPPALFLAQKGRPSLLLRSVSKSPFCIVLADHAERPARFFSFSSGQNGAMLHARSGTACGVSGMKLLFLKMKFIIIILIVAKKRKFFNLPWSKNFL</sequence>
<protein>
    <submittedName>
        <fullName evidence="2">Uncharacterized protein</fullName>
    </submittedName>
</protein>
<dbReference type="Proteomes" id="UP000276178">
    <property type="component" value="Unassembled WGS sequence"/>
</dbReference>
<proteinExistence type="predicted"/>
<keyword evidence="1" id="KW-0732">Signal</keyword>